<sequence>MGRSAGASRWNLLSFLFSGSLGSSPLRRGGSSSSPRSWGGSLLRLLFPAGGVLVDAVVVREVLVLYLFLPISLQSATPTRRERRGQGLSALPVAAGELWRGAVEHGLRTSLVSISRPLRAQHAGLKLSRRPRSIADAALASLLACSGAGRRVG</sequence>
<evidence type="ECO:0000313" key="2">
    <source>
        <dbReference type="Proteomes" id="UP000193467"/>
    </source>
</evidence>
<protein>
    <submittedName>
        <fullName evidence="1">Uncharacterized protein</fullName>
    </submittedName>
</protein>
<dbReference type="EMBL" id="MCGR01000014">
    <property type="protein sequence ID" value="ORY86648.1"/>
    <property type="molecule type" value="Genomic_DNA"/>
</dbReference>
<comment type="caution">
    <text evidence="1">The sequence shown here is derived from an EMBL/GenBank/DDBJ whole genome shotgun (WGS) entry which is preliminary data.</text>
</comment>
<organism evidence="1 2">
    <name type="scientific">Leucosporidium creatinivorum</name>
    <dbReference type="NCBI Taxonomy" id="106004"/>
    <lineage>
        <taxon>Eukaryota</taxon>
        <taxon>Fungi</taxon>
        <taxon>Dikarya</taxon>
        <taxon>Basidiomycota</taxon>
        <taxon>Pucciniomycotina</taxon>
        <taxon>Microbotryomycetes</taxon>
        <taxon>Leucosporidiales</taxon>
        <taxon>Leucosporidium</taxon>
    </lineage>
</organism>
<reference evidence="1 2" key="1">
    <citation type="submission" date="2016-07" db="EMBL/GenBank/DDBJ databases">
        <title>Pervasive Adenine N6-methylation of Active Genes in Fungi.</title>
        <authorList>
            <consortium name="DOE Joint Genome Institute"/>
            <person name="Mondo S.J."/>
            <person name="Dannebaum R.O."/>
            <person name="Kuo R.C."/>
            <person name="Labutti K."/>
            <person name="Haridas S."/>
            <person name="Kuo A."/>
            <person name="Salamov A."/>
            <person name="Ahrendt S.R."/>
            <person name="Lipzen A."/>
            <person name="Sullivan W."/>
            <person name="Andreopoulos W.B."/>
            <person name="Clum A."/>
            <person name="Lindquist E."/>
            <person name="Daum C."/>
            <person name="Ramamoorthy G.K."/>
            <person name="Gryganskyi A."/>
            <person name="Culley D."/>
            <person name="Magnuson J.K."/>
            <person name="James T.Y."/>
            <person name="O'Malley M.A."/>
            <person name="Stajich J.E."/>
            <person name="Spatafora J.W."/>
            <person name="Visel A."/>
            <person name="Grigoriev I.V."/>
        </authorList>
    </citation>
    <scope>NUCLEOTIDE SEQUENCE [LARGE SCALE GENOMIC DNA]</scope>
    <source>
        <strain evidence="1 2">62-1032</strain>
    </source>
</reference>
<proteinExistence type="predicted"/>
<dbReference type="Proteomes" id="UP000193467">
    <property type="component" value="Unassembled WGS sequence"/>
</dbReference>
<dbReference type="InParanoid" id="A0A1Y2FRN7"/>
<accession>A0A1Y2FRN7</accession>
<evidence type="ECO:0000313" key="1">
    <source>
        <dbReference type="EMBL" id="ORY86648.1"/>
    </source>
</evidence>
<dbReference type="AlphaFoldDB" id="A0A1Y2FRN7"/>
<keyword evidence="2" id="KW-1185">Reference proteome</keyword>
<gene>
    <name evidence="1" type="ORF">BCR35DRAFT_43819</name>
</gene>
<name>A0A1Y2FRN7_9BASI</name>